<accession>A0ABQ8W8M5</accession>
<comment type="caution">
    <text evidence="1">The sequence shown here is derived from an EMBL/GenBank/DDBJ whole genome shotgun (WGS) entry which is preliminary data.</text>
</comment>
<reference evidence="1 2" key="1">
    <citation type="journal article" date="2023" name="IMA Fungus">
        <title>Comparative genomic study of the Penicillium genus elucidates a diverse pangenome and 15 lateral gene transfer events.</title>
        <authorList>
            <person name="Petersen C."/>
            <person name="Sorensen T."/>
            <person name="Nielsen M.R."/>
            <person name="Sondergaard T.E."/>
            <person name="Sorensen J.L."/>
            <person name="Fitzpatrick D.A."/>
            <person name="Frisvad J.C."/>
            <person name="Nielsen K.L."/>
        </authorList>
    </citation>
    <scope>NUCLEOTIDE SEQUENCE [LARGE SCALE GENOMIC DNA]</scope>
    <source>
        <strain evidence="1 2">IBT 3361</strain>
    </source>
</reference>
<proteinExistence type="predicted"/>
<evidence type="ECO:0000313" key="2">
    <source>
        <dbReference type="Proteomes" id="UP001220256"/>
    </source>
</evidence>
<organism evidence="1 2">
    <name type="scientific">Penicillium chrysogenum</name>
    <name type="common">Penicillium notatum</name>
    <dbReference type="NCBI Taxonomy" id="5076"/>
    <lineage>
        <taxon>Eukaryota</taxon>
        <taxon>Fungi</taxon>
        <taxon>Dikarya</taxon>
        <taxon>Ascomycota</taxon>
        <taxon>Pezizomycotina</taxon>
        <taxon>Eurotiomycetes</taxon>
        <taxon>Eurotiomycetidae</taxon>
        <taxon>Eurotiales</taxon>
        <taxon>Aspergillaceae</taxon>
        <taxon>Penicillium</taxon>
        <taxon>Penicillium chrysogenum species complex</taxon>
    </lineage>
</organism>
<gene>
    <name evidence="1" type="ORF">N7505_009669</name>
</gene>
<name>A0ABQ8W8M5_PENCH</name>
<sequence length="108" mass="12358">MPKAEFDSSNKTAGFSETTRFDIVDAVVRPHEVFELNHHHCEPEEIELVFIGVSSNTDPTTLDGLLRRHLVLEAKVFRLYRKHPASEEPRVLPRWLEVFNGIKPPIVG</sequence>
<dbReference type="EMBL" id="JAPVEB010000008">
    <property type="protein sequence ID" value="KAJ5260288.1"/>
    <property type="molecule type" value="Genomic_DNA"/>
</dbReference>
<evidence type="ECO:0000313" key="1">
    <source>
        <dbReference type="EMBL" id="KAJ5260288.1"/>
    </source>
</evidence>
<keyword evidence="2" id="KW-1185">Reference proteome</keyword>
<protein>
    <submittedName>
        <fullName evidence="1">Uncharacterized protein</fullName>
    </submittedName>
</protein>
<dbReference type="Proteomes" id="UP001220256">
    <property type="component" value="Unassembled WGS sequence"/>
</dbReference>